<sequence>MPSKQVASSLCPGSTTKVGSVRQLVSRSCIPVPAPFPVTITLTPLGHKPNRPPPFCLLSLTSSSPVFPLTALLSRSFPTPEGFILSTFI</sequence>
<comment type="caution">
    <text evidence="1">The sequence shown here is derived from an EMBL/GenBank/DDBJ whole genome shotgun (WGS) entry which is preliminary data.</text>
</comment>
<keyword evidence="2" id="KW-1185">Reference proteome</keyword>
<evidence type="ECO:0000313" key="2">
    <source>
        <dbReference type="Proteomes" id="UP000055045"/>
    </source>
</evidence>
<gene>
    <name evidence="1" type="ORF">ACN42_g9400</name>
</gene>
<dbReference type="EMBL" id="LLXE01000335">
    <property type="protein sequence ID" value="KUM57772.1"/>
    <property type="molecule type" value="Genomic_DNA"/>
</dbReference>
<proteinExistence type="predicted"/>
<evidence type="ECO:0000313" key="1">
    <source>
        <dbReference type="EMBL" id="KUM57772.1"/>
    </source>
</evidence>
<dbReference type="Proteomes" id="UP000055045">
    <property type="component" value="Unassembled WGS sequence"/>
</dbReference>
<name>A0A124GQD4_PENFR</name>
<protein>
    <submittedName>
        <fullName evidence="1">Uncharacterized protein</fullName>
    </submittedName>
</protein>
<reference evidence="1 2" key="1">
    <citation type="submission" date="2015-10" db="EMBL/GenBank/DDBJ databases">
        <title>Genome sequencing of Penicillium freii.</title>
        <authorList>
            <person name="Nguyen H.D."/>
            <person name="Visagie C.M."/>
            <person name="Seifert K.A."/>
        </authorList>
    </citation>
    <scope>NUCLEOTIDE SEQUENCE [LARGE SCALE GENOMIC DNA]</scope>
    <source>
        <strain evidence="1 2">DAOM 242723</strain>
    </source>
</reference>
<organism evidence="1 2">
    <name type="scientific">Penicillium freii</name>
    <dbReference type="NCBI Taxonomy" id="48697"/>
    <lineage>
        <taxon>Eukaryota</taxon>
        <taxon>Fungi</taxon>
        <taxon>Dikarya</taxon>
        <taxon>Ascomycota</taxon>
        <taxon>Pezizomycotina</taxon>
        <taxon>Eurotiomycetes</taxon>
        <taxon>Eurotiomycetidae</taxon>
        <taxon>Eurotiales</taxon>
        <taxon>Aspergillaceae</taxon>
        <taxon>Penicillium</taxon>
    </lineage>
</organism>
<accession>A0A124GQD4</accession>
<dbReference type="AlphaFoldDB" id="A0A124GQD4"/>